<name>A0A0C3D0A0_HEBCY</name>
<proteinExistence type="predicted"/>
<keyword evidence="4" id="KW-1185">Reference proteome</keyword>
<dbReference type="AlphaFoldDB" id="A0A0C3D0A0"/>
<sequence length="701" mass="80622">MDIQQVGPTNLAHLHPEWIYLAQLQLGPRRPVLAHAPINFSTPGDAGGAKPGNKRKKEDEVIGEEGSPSKSKRARRYVSLREALFELPIELLQEVFGHLEPLDLLHLSRTSKQLREFILNRSSRVPIWQRSFANFVPAIPQCPHDLTEPAYAELAFGVSCHICSANSKEAEIEIVWGARIRACRACRNKTDGYFHKVSSKDRPYGRKLLDILRRATFPWRRHNPVVYKPLDLALFAEFRKLESRTAKKEWVAIKIKEWELNYEHARLCMNWLSLLEMRYSGERRKAIKERKAIVVERVKALGWEEELSLLSTKLQYLENLPVVAEACSKDLTEQVLSRLEGHAVKHLAQLRASRLKAERQLVLRPRLAALKAFHKICVKSLPVDAIHPTASELFRVKSVWNIINDVPATVPFTQHHLAPVRDDFDNIIREWREDIEDQLLELLSPGLSDIKDPAFRRKTFKLATSTFSCSYPGCSRFLRYPEVMMHACATKPHHGDDFDIDIQIMNGCLNQSFWNFNRCITVNPEHIALVHDLLIKVDIDPLTATGRHWDLAIYECTSCYRDATGRAFMTFGHALVHCFDPEGVHSDGQDYNIVPIQSSKTDPFLRPEMQHAARLDQRNDRSYNFVCEYCKEEGNFTVLREHMYQAHDSGDLRFKDSPPWYGPQGPGIAYRIDADQTVPLYRLLPPKASTTTRQRNFWTTT</sequence>
<gene>
    <name evidence="3" type="ORF">M413DRAFT_21747</name>
</gene>
<evidence type="ECO:0000256" key="1">
    <source>
        <dbReference type="SAM" id="MobiDB-lite"/>
    </source>
</evidence>
<dbReference type="InterPro" id="IPR001810">
    <property type="entry name" value="F-box_dom"/>
</dbReference>
<reference evidence="4" key="2">
    <citation type="submission" date="2015-01" db="EMBL/GenBank/DDBJ databases">
        <title>Evolutionary Origins and Diversification of the Mycorrhizal Mutualists.</title>
        <authorList>
            <consortium name="DOE Joint Genome Institute"/>
            <consortium name="Mycorrhizal Genomics Consortium"/>
            <person name="Kohler A."/>
            <person name="Kuo A."/>
            <person name="Nagy L.G."/>
            <person name="Floudas D."/>
            <person name="Copeland A."/>
            <person name="Barry K.W."/>
            <person name="Cichocki N."/>
            <person name="Veneault-Fourrey C."/>
            <person name="LaButti K."/>
            <person name="Lindquist E.A."/>
            <person name="Lipzen A."/>
            <person name="Lundell T."/>
            <person name="Morin E."/>
            <person name="Murat C."/>
            <person name="Riley R."/>
            <person name="Ohm R."/>
            <person name="Sun H."/>
            <person name="Tunlid A."/>
            <person name="Henrissat B."/>
            <person name="Grigoriev I.V."/>
            <person name="Hibbett D.S."/>
            <person name="Martin F."/>
        </authorList>
    </citation>
    <scope>NUCLEOTIDE SEQUENCE [LARGE SCALE GENOMIC DNA]</scope>
    <source>
        <strain evidence="4">h7</strain>
    </source>
</reference>
<protein>
    <recommendedName>
        <fullName evidence="2">F-box domain-containing protein</fullName>
    </recommendedName>
</protein>
<dbReference type="SMART" id="SM00256">
    <property type="entry name" value="FBOX"/>
    <property type="match status" value="1"/>
</dbReference>
<dbReference type="STRING" id="686832.A0A0C3D0A0"/>
<feature type="domain" description="F-box" evidence="2">
    <location>
        <begin position="81"/>
        <end position="131"/>
    </location>
</feature>
<dbReference type="EMBL" id="KN831768">
    <property type="protein sequence ID" value="KIM49546.1"/>
    <property type="molecule type" value="Genomic_DNA"/>
</dbReference>
<dbReference type="CDD" id="cd09917">
    <property type="entry name" value="F-box_SF"/>
    <property type="match status" value="1"/>
</dbReference>
<dbReference type="SUPFAM" id="SSF81383">
    <property type="entry name" value="F-box domain"/>
    <property type="match status" value="1"/>
</dbReference>
<reference evidence="3 4" key="1">
    <citation type="submission" date="2014-04" db="EMBL/GenBank/DDBJ databases">
        <authorList>
            <consortium name="DOE Joint Genome Institute"/>
            <person name="Kuo A."/>
            <person name="Gay G."/>
            <person name="Dore J."/>
            <person name="Kohler A."/>
            <person name="Nagy L.G."/>
            <person name="Floudas D."/>
            <person name="Copeland A."/>
            <person name="Barry K.W."/>
            <person name="Cichocki N."/>
            <person name="Veneault-Fourrey C."/>
            <person name="LaButti K."/>
            <person name="Lindquist E.A."/>
            <person name="Lipzen A."/>
            <person name="Lundell T."/>
            <person name="Morin E."/>
            <person name="Murat C."/>
            <person name="Sun H."/>
            <person name="Tunlid A."/>
            <person name="Henrissat B."/>
            <person name="Grigoriev I.V."/>
            <person name="Hibbett D.S."/>
            <person name="Martin F."/>
            <person name="Nordberg H.P."/>
            <person name="Cantor M.N."/>
            <person name="Hua S.X."/>
        </authorList>
    </citation>
    <scope>NUCLEOTIDE SEQUENCE [LARGE SCALE GENOMIC DNA]</scope>
    <source>
        <strain evidence="4">h7</strain>
    </source>
</reference>
<evidence type="ECO:0000313" key="4">
    <source>
        <dbReference type="Proteomes" id="UP000053424"/>
    </source>
</evidence>
<accession>A0A0C3D0A0</accession>
<dbReference type="InterPro" id="IPR036047">
    <property type="entry name" value="F-box-like_dom_sf"/>
</dbReference>
<dbReference type="PROSITE" id="PS50181">
    <property type="entry name" value="FBOX"/>
    <property type="match status" value="1"/>
</dbReference>
<feature type="region of interest" description="Disordered" evidence="1">
    <location>
        <begin position="38"/>
        <end position="68"/>
    </location>
</feature>
<evidence type="ECO:0000313" key="3">
    <source>
        <dbReference type="EMBL" id="KIM49546.1"/>
    </source>
</evidence>
<dbReference type="Proteomes" id="UP000053424">
    <property type="component" value="Unassembled WGS sequence"/>
</dbReference>
<dbReference type="Pfam" id="PF00646">
    <property type="entry name" value="F-box"/>
    <property type="match status" value="1"/>
</dbReference>
<dbReference type="HOGENOM" id="CLU_010790_2_1_1"/>
<dbReference type="OrthoDB" id="2322499at2759"/>
<evidence type="ECO:0000259" key="2">
    <source>
        <dbReference type="PROSITE" id="PS50181"/>
    </source>
</evidence>
<organism evidence="3 4">
    <name type="scientific">Hebeloma cylindrosporum</name>
    <dbReference type="NCBI Taxonomy" id="76867"/>
    <lineage>
        <taxon>Eukaryota</taxon>
        <taxon>Fungi</taxon>
        <taxon>Dikarya</taxon>
        <taxon>Basidiomycota</taxon>
        <taxon>Agaricomycotina</taxon>
        <taxon>Agaricomycetes</taxon>
        <taxon>Agaricomycetidae</taxon>
        <taxon>Agaricales</taxon>
        <taxon>Agaricineae</taxon>
        <taxon>Hymenogastraceae</taxon>
        <taxon>Hebeloma</taxon>
    </lineage>
</organism>